<dbReference type="PROSITE" id="PS52016">
    <property type="entry name" value="TONB_DEPENDENT_REC_3"/>
    <property type="match status" value="1"/>
</dbReference>
<dbReference type="InterPro" id="IPR010105">
    <property type="entry name" value="TonB_sidphr_rcpt"/>
</dbReference>
<dbReference type="AlphaFoldDB" id="A0A240EF87"/>
<evidence type="ECO:0000256" key="2">
    <source>
        <dbReference type="ARBA" id="ARBA00009810"/>
    </source>
</evidence>
<keyword evidence="5" id="KW-0410">Iron transport</keyword>
<dbReference type="Pfam" id="PF07715">
    <property type="entry name" value="Plug"/>
    <property type="match status" value="1"/>
</dbReference>
<evidence type="ECO:0000256" key="4">
    <source>
        <dbReference type="ARBA" id="ARBA00022452"/>
    </source>
</evidence>
<dbReference type="GO" id="GO:0038023">
    <property type="term" value="F:signaling receptor activity"/>
    <property type="evidence" value="ECO:0007669"/>
    <property type="project" value="InterPro"/>
</dbReference>
<evidence type="ECO:0000256" key="6">
    <source>
        <dbReference type="ARBA" id="ARBA00022692"/>
    </source>
</evidence>
<dbReference type="CDD" id="cd01347">
    <property type="entry name" value="ligand_gated_channel"/>
    <property type="match status" value="1"/>
</dbReference>
<dbReference type="OrthoDB" id="8663017at2"/>
<reference evidence="20" key="1">
    <citation type="submission" date="2016-09" db="EMBL/GenBank/DDBJ databases">
        <authorList>
            <person name="Varghese N."/>
            <person name="Submissions S."/>
        </authorList>
    </citation>
    <scope>NUCLEOTIDE SEQUENCE [LARGE SCALE GENOMIC DNA]</scope>
    <source>
        <strain evidence="20">ANC 4466</strain>
    </source>
</reference>
<comment type="similarity">
    <text evidence="2 14 15">Belongs to the TonB-dependent receptor family.</text>
</comment>
<keyword evidence="9" id="KW-0406">Ion transport</keyword>
<evidence type="ECO:0000256" key="12">
    <source>
        <dbReference type="ARBA" id="ARBA00023170"/>
    </source>
</evidence>
<evidence type="ECO:0000313" key="20">
    <source>
        <dbReference type="Proteomes" id="UP000219042"/>
    </source>
</evidence>
<keyword evidence="4 14" id="KW-1134">Transmembrane beta strand</keyword>
<dbReference type="PANTHER" id="PTHR32552">
    <property type="entry name" value="FERRICHROME IRON RECEPTOR-RELATED"/>
    <property type="match status" value="1"/>
</dbReference>
<comment type="subcellular location">
    <subcellularLocation>
        <location evidence="1 14">Cell outer membrane</location>
        <topology evidence="1 14">Multi-pass membrane protein</topology>
    </subcellularLocation>
</comment>
<proteinExistence type="inferred from homology"/>
<evidence type="ECO:0000256" key="13">
    <source>
        <dbReference type="ARBA" id="ARBA00023237"/>
    </source>
</evidence>
<feature type="signal peptide" evidence="16">
    <location>
        <begin position="1"/>
        <end position="29"/>
    </location>
</feature>
<dbReference type="InterPro" id="IPR037066">
    <property type="entry name" value="Plug_dom_sf"/>
</dbReference>
<dbReference type="InterPro" id="IPR000531">
    <property type="entry name" value="Beta-barrel_TonB"/>
</dbReference>
<dbReference type="Proteomes" id="UP000219042">
    <property type="component" value="Unassembled WGS sequence"/>
</dbReference>
<evidence type="ECO:0000256" key="3">
    <source>
        <dbReference type="ARBA" id="ARBA00022448"/>
    </source>
</evidence>
<organism evidence="19 20">
    <name type="scientific">Acinetobacter puyangensis</name>
    <dbReference type="NCBI Taxonomy" id="1096779"/>
    <lineage>
        <taxon>Bacteria</taxon>
        <taxon>Pseudomonadati</taxon>
        <taxon>Pseudomonadota</taxon>
        <taxon>Gammaproteobacteria</taxon>
        <taxon>Moraxellales</taxon>
        <taxon>Moraxellaceae</taxon>
        <taxon>Acinetobacter</taxon>
    </lineage>
</organism>
<keyword evidence="3 14" id="KW-0813">Transport</keyword>
<keyword evidence="13 14" id="KW-0998">Cell outer membrane</keyword>
<sequence length="725" mass="81117">MPSTRLFPYHSLYIALCCSTSIISMTSLANDDVQQLATIEVKATDDTSSEASKAYTIKNSSSATKLNIEAKQTPQTINVVTRQQIDDFGLTSSRDVLNNTPGVTVLASETERSVYTSRGFEISNILVDGVGFPASNWNYNDTDPDSYFYDRIEVVKGANALMNAFGDPSATINYIRKRPSKEFQANAAISYGSWNTQRYEADVSGSLTNDNRIRARLLGYEQTGDSYLNHYSVEKNGFAASIEADITDRTLLTIGHSQDNRKPNAVNWGALPLLDSSGKQISYDRSYNPNPDWTYWDNTSKNTFIELKQQFLNTWSANLSYNLNKKDRESQLLYYYGYPTSDGSNVDFTAWGGRELNKLQIADFNLQGKFDLFNREHEAILGYTYSKNEQNDDQQSGIILDSNVGLCERGSGEQAYTTQCTTSWASWTPTNVTWSAYSEAAKYTQHNRSFYAATRLHLNDELKVILGGNYIQAKSKGVSYGSAMDYNESKFSPYAGITYNFTPEYTGYLSYTSIFRPQTSVDEATGQVADPIEGKSYELGVKSAWLDNKLTGTVAIFRTEENNYPLRSSDGNPLNRKVGISNLRSQGVEVGLSGQLTDNINVSLGYTQFSLKDLKNGGTARTYNPNQTFNLLTTYIPPTIPKLKVGAGLQWQSNIKRYDSTYDAYIRQDSYALLSLMTSYEINEHITIQANGNNLTNEKYLNSFTDGQAFYGEPANYSVALKFKY</sequence>
<dbReference type="FunFam" id="2.170.130.10:FF:000010">
    <property type="entry name" value="Ferripyoverdine receptor"/>
    <property type="match status" value="1"/>
</dbReference>
<keyword evidence="20" id="KW-1185">Reference proteome</keyword>
<dbReference type="Pfam" id="PF00593">
    <property type="entry name" value="TonB_dep_Rec_b-barrel"/>
    <property type="match status" value="1"/>
</dbReference>
<keyword evidence="10 15" id="KW-0798">TonB box</keyword>
<dbReference type="SUPFAM" id="SSF56935">
    <property type="entry name" value="Porins"/>
    <property type="match status" value="1"/>
</dbReference>
<feature type="chain" id="PRO_5012692649" evidence="16">
    <location>
        <begin position="30"/>
        <end position="725"/>
    </location>
</feature>
<dbReference type="InterPro" id="IPR036942">
    <property type="entry name" value="Beta-barrel_TonB_sf"/>
</dbReference>
<evidence type="ECO:0000256" key="14">
    <source>
        <dbReference type="PROSITE-ProRule" id="PRU01360"/>
    </source>
</evidence>
<evidence type="ECO:0000313" key="19">
    <source>
        <dbReference type="EMBL" id="SNX46635.1"/>
    </source>
</evidence>
<dbReference type="Gene3D" id="2.170.130.10">
    <property type="entry name" value="TonB-dependent receptor, plug domain"/>
    <property type="match status" value="1"/>
</dbReference>
<keyword evidence="7 16" id="KW-0732">Signal</keyword>
<evidence type="ECO:0000256" key="16">
    <source>
        <dbReference type="SAM" id="SignalP"/>
    </source>
</evidence>
<evidence type="ECO:0000256" key="7">
    <source>
        <dbReference type="ARBA" id="ARBA00022729"/>
    </source>
</evidence>
<dbReference type="PANTHER" id="PTHR32552:SF74">
    <property type="entry name" value="HYDROXAMATE SIDEROPHORE RECEPTOR FHUE"/>
    <property type="match status" value="1"/>
</dbReference>
<keyword evidence="6 14" id="KW-0812">Transmembrane</keyword>
<evidence type="ECO:0000256" key="8">
    <source>
        <dbReference type="ARBA" id="ARBA00023004"/>
    </source>
</evidence>
<dbReference type="Gene3D" id="2.40.170.20">
    <property type="entry name" value="TonB-dependent receptor, beta-barrel domain"/>
    <property type="match status" value="1"/>
</dbReference>
<feature type="domain" description="TonB-dependent receptor-like beta-barrel" evidence="17">
    <location>
        <begin position="263"/>
        <end position="695"/>
    </location>
</feature>
<evidence type="ECO:0000259" key="17">
    <source>
        <dbReference type="Pfam" id="PF00593"/>
    </source>
</evidence>
<protein>
    <submittedName>
        <fullName evidence="19">Outer-membrane receptor for ferric coprogen and ferric-rhodotorulic acid</fullName>
    </submittedName>
</protein>
<dbReference type="GO" id="GO:0009279">
    <property type="term" value="C:cell outer membrane"/>
    <property type="evidence" value="ECO:0007669"/>
    <property type="project" value="UniProtKB-SubCell"/>
</dbReference>
<evidence type="ECO:0000259" key="18">
    <source>
        <dbReference type="Pfam" id="PF07715"/>
    </source>
</evidence>
<evidence type="ECO:0000256" key="1">
    <source>
        <dbReference type="ARBA" id="ARBA00004571"/>
    </source>
</evidence>
<dbReference type="EMBL" id="OANT01000014">
    <property type="protein sequence ID" value="SNX46635.1"/>
    <property type="molecule type" value="Genomic_DNA"/>
</dbReference>
<evidence type="ECO:0000256" key="15">
    <source>
        <dbReference type="RuleBase" id="RU003357"/>
    </source>
</evidence>
<gene>
    <name evidence="19" type="ORF">SAMN05421731_11448</name>
</gene>
<keyword evidence="12 19" id="KW-0675">Receptor</keyword>
<dbReference type="RefSeq" id="WP_097080371.1">
    <property type="nucleotide sequence ID" value="NZ_BAABHT010000013.1"/>
</dbReference>
<name>A0A240EF87_9GAMM</name>
<evidence type="ECO:0000256" key="11">
    <source>
        <dbReference type="ARBA" id="ARBA00023136"/>
    </source>
</evidence>
<evidence type="ECO:0000256" key="5">
    <source>
        <dbReference type="ARBA" id="ARBA00022496"/>
    </source>
</evidence>
<accession>A0A240EF87</accession>
<evidence type="ECO:0000256" key="9">
    <source>
        <dbReference type="ARBA" id="ARBA00023065"/>
    </source>
</evidence>
<keyword evidence="8" id="KW-0408">Iron</keyword>
<keyword evidence="11 14" id="KW-0472">Membrane</keyword>
<dbReference type="NCBIfam" id="TIGR01783">
    <property type="entry name" value="TonB-siderophor"/>
    <property type="match status" value="1"/>
</dbReference>
<dbReference type="InterPro" id="IPR039426">
    <property type="entry name" value="TonB-dep_rcpt-like"/>
</dbReference>
<dbReference type="GO" id="GO:0015891">
    <property type="term" value="P:siderophore transport"/>
    <property type="evidence" value="ECO:0007669"/>
    <property type="project" value="InterPro"/>
</dbReference>
<dbReference type="InterPro" id="IPR012910">
    <property type="entry name" value="Plug_dom"/>
</dbReference>
<evidence type="ECO:0000256" key="10">
    <source>
        <dbReference type="ARBA" id="ARBA00023077"/>
    </source>
</evidence>
<dbReference type="GO" id="GO:0015344">
    <property type="term" value="F:siderophore uptake transmembrane transporter activity"/>
    <property type="evidence" value="ECO:0007669"/>
    <property type="project" value="TreeGrafter"/>
</dbReference>
<feature type="domain" description="TonB-dependent receptor plug" evidence="18">
    <location>
        <begin position="70"/>
        <end position="163"/>
    </location>
</feature>